<feature type="transmembrane region" description="Helical" evidence="5">
    <location>
        <begin position="343"/>
        <end position="361"/>
    </location>
</feature>
<feature type="transmembrane region" description="Helical" evidence="5">
    <location>
        <begin position="373"/>
        <end position="391"/>
    </location>
</feature>
<evidence type="ECO:0000313" key="8">
    <source>
        <dbReference type="Proteomes" id="UP000294558"/>
    </source>
</evidence>
<feature type="transmembrane region" description="Helical" evidence="5">
    <location>
        <begin position="397"/>
        <end position="417"/>
    </location>
</feature>
<feature type="transmembrane region" description="Helical" evidence="5">
    <location>
        <begin position="305"/>
        <end position="323"/>
    </location>
</feature>
<evidence type="ECO:0000256" key="3">
    <source>
        <dbReference type="ARBA" id="ARBA00022989"/>
    </source>
</evidence>
<evidence type="ECO:0000313" key="7">
    <source>
        <dbReference type="EMBL" id="TDT16942.1"/>
    </source>
</evidence>
<evidence type="ECO:0000259" key="6">
    <source>
        <dbReference type="PROSITE" id="PS50850"/>
    </source>
</evidence>
<feature type="transmembrane region" description="Helical" evidence="5">
    <location>
        <begin position="111"/>
        <end position="131"/>
    </location>
</feature>
<evidence type="ECO:0000256" key="2">
    <source>
        <dbReference type="ARBA" id="ARBA00022692"/>
    </source>
</evidence>
<gene>
    <name evidence="7" type="ORF">BDK89_2543</name>
</gene>
<keyword evidence="4 5" id="KW-0472">Membrane</keyword>
<dbReference type="InterPro" id="IPR020846">
    <property type="entry name" value="MFS_dom"/>
</dbReference>
<dbReference type="GO" id="GO:0005886">
    <property type="term" value="C:plasma membrane"/>
    <property type="evidence" value="ECO:0007669"/>
    <property type="project" value="UniProtKB-SubCell"/>
</dbReference>
<dbReference type="Pfam" id="PF07690">
    <property type="entry name" value="MFS_1"/>
    <property type="match status" value="2"/>
</dbReference>
<proteinExistence type="predicted"/>
<name>A0A4R7I0A2_9ACTN</name>
<keyword evidence="8" id="KW-1185">Reference proteome</keyword>
<feature type="transmembrane region" description="Helical" evidence="5">
    <location>
        <begin position="181"/>
        <end position="202"/>
    </location>
</feature>
<accession>A0A4R7I0A2</accession>
<dbReference type="EMBL" id="SOAU01000001">
    <property type="protein sequence ID" value="TDT16942.1"/>
    <property type="molecule type" value="Genomic_DNA"/>
</dbReference>
<feature type="transmembrane region" description="Helical" evidence="5">
    <location>
        <begin position="264"/>
        <end position="284"/>
    </location>
</feature>
<dbReference type="PANTHER" id="PTHR23508">
    <property type="entry name" value="CARBOXYLIC ACID TRANSPORTER PROTEIN HOMOLOG"/>
    <property type="match status" value="1"/>
</dbReference>
<feature type="transmembrane region" description="Helical" evidence="5">
    <location>
        <begin position="456"/>
        <end position="478"/>
    </location>
</feature>
<protein>
    <submittedName>
        <fullName evidence="7">Putative MFS family arabinose efflux permease</fullName>
    </submittedName>
</protein>
<evidence type="ECO:0000256" key="1">
    <source>
        <dbReference type="ARBA" id="ARBA00004651"/>
    </source>
</evidence>
<evidence type="ECO:0000256" key="4">
    <source>
        <dbReference type="ARBA" id="ARBA00023136"/>
    </source>
</evidence>
<dbReference type="OrthoDB" id="9787026at2"/>
<feature type="domain" description="Major facilitator superfamily (MFS) profile" evidence="6">
    <location>
        <begin position="113"/>
        <end position="485"/>
    </location>
</feature>
<evidence type="ECO:0000256" key="5">
    <source>
        <dbReference type="SAM" id="Phobius"/>
    </source>
</evidence>
<reference evidence="7 8" key="1">
    <citation type="submission" date="2019-03" db="EMBL/GenBank/DDBJ databases">
        <title>Sequencing the genomes of 1000 actinobacteria strains.</title>
        <authorList>
            <person name="Klenk H.-P."/>
        </authorList>
    </citation>
    <scope>NUCLEOTIDE SEQUENCE [LARGE SCALE GENOMIC DNA]</scope>
    <source>
        <strain evidence="7 8">DSM 18936</strain>
    </source>
</reference>
<feature type="transmembrane region" description="Helical" evidence="5">
    <location>
        <begin position="237"/>
        <end position="258"/>
    </location>
</feature>
<sequence length="509" mass="54516">MFGTEKTVVRRWPADPDHRRIIDAPRDDLVVERATDAGEFEQEQGPFRAYRRSVVTEGDELVETTQYRLTIPWFAWLFALPVRWTLQRRGAVHRSAPPWWAPPDRIDERQALVLGLLAAASMSSAFTNTLFTQTAQFAADDFGVSDTGFGNAMSVVRLGIVIALPLAAIADRVGRQRVMRFAAWAAPLICALGAVAPTFPTLVATQSVGRPLGLALDFLIAVVVAEEMPRNSRAYAVSVMAMAAGLGAGIAVMALPLADLGPSAWRLVYVVTLIWLVVAVDITRRLPETTRFERPHVIAPPLDKSRFAILAIVAICANFFVAPASGFQNRYLDEVRGFSASEIALFTLITATPAGLGLVVGGKLADIRGRRRLIAITIPVATVLVLGSFVVAGLPMWLAAFGGGFVGGIAYPALAVYRAELFPTGNRGRAAGMLTAAALLGGIGGLQLVGRLLDRGAGYGTVIGLVALGQLVVVVVVLRWFPETAHRTLEDLNPEDATPAPTDAPRLSP</sequence>
<dbReference type="GO" id="GO:0046943">
    <property type="term" value="F:carboxylic acid transmembrane transporter activity"/>
    <property type="evidence" value="ECO:0007669"/>
    <property type="project" value="TreeGrafter"/>
</dbReference>
<dbReference type="Proteomes" id="UP000294558">
    <property type="component" value="Unassembled WGS sequence"/>
</dbReference>
<comment type="subcellular location">
    <subcellularLocation>
        <location evidence="1">Cell membrane</location>
        <topology evidence="1">Multi-pass membrane protein</topology>
    </subcellularLocation>
</comment>
<feature type="transmembrane region" description="Helical" evidence="5">
    <location>
        <begin position="429"/>
        <end position="450"/>
    </location>
</feature>
<dbReference type="PROSITE" id="PS50850">
    <property type="entry name" value="MFS"/>
    <property type="match status" value="1"/>
</dbReference>
<keyword evidence="3 5" id="KW-1133">Transmembrane helix</keyword>
<dbReference type="InterPro" id="IPR036259">
    <property type="entry name" value="MFS_trans_sf"/>
</dbReference>
<dbReference type="CDD" id="cd06174">
    <property type="entry name" value="MFS"/>
    <property type="match status" value="1"/>
</dbReference>
<keyword evidence="2 5" id="KW-0812">Transmembrane</keyword>
<organism evidence="7 8">
    <name type="scientific">Ilumatobacter fluminis</name>
    <dbReference type="NCBI Taxonomy" id="467091"/>
    <lineage>
        <taxon>Bacteria</taxon>
        <taxon>Bacillati</taxon>
        <taxon>Actinomycetota</taxon>
        <taxon>Acidimicrobiia</taxon>
        <taxon>Acidimicrobiales</taxon>
        <taxon>Ilumatobacteraceae</taxon>
        <taxon>Ilumatobacter</taxon>
    </lineage>
</organism>
<comment type="caution">
    <text evidence="7">The sequence shown here is derived from an EMBL/GenBank/DDBJ whole genome shotgun (WGS) entry which is preliminary data.</text>
</comment>
<dbReference type="AlphaFoldDB" id="A0A4R7I0A2"/>
<feature type="transmembrane region" description="Helical" evidence="5">
    <location>
        <begin position="151"/>
        <end position="169"/>
    </location>
</feature>
<dbReference type="Gene3D" id="1.20.1250.20">
    <property type="entry name" value="MFS general substrate transporter like domains"/>
    <property type="match status" value="2"/>
</dbReference>
<dbReference type="InterPro" id="IPR011701">
    <property type="entry name" value="MFS"/>
</dbReference>
<dbReference type="PANTHER" id="PTHR23508:SF10">
    <property type="entry name" value="CARBOXYLIC ACID TRANSPORTER PROTEIN HOMOLOG"/>
    <property type="match status" value="1"/>
</dbReference>
<feature type="transmembrane region" description="Helical" evidence="5">
    <location>
        <begin position="208"/>
        <end position="225"/>
    </location>
</feature>
<dbReference type="SUPFAM" id="SSF103473">
    <property type="entry name" value="MFS general substrate transporter"/>
    <property type="match status" value="1"/>
</dbReference>
<dbReference type="RefSeq" id="WP_133869268.1">
    <property type="nucleotide sequence ID" value="NZ_SOAU01000001.1"/>
</dbReference>